<protein>
    <submittedName>
        <fullName evidence="2">Uncharacterized protein</fullName>
    </submittedName>
</protein>
<feature type="region of interest" description="Disordered" evidence="1">
    <location>
        <begin position="78"/>
        <end position="97"/>
    </location>
</feature>
<feature type="compositionally biased region" description="Polar residues" evidence="1">
    <location>
        <begin position="78"/>
        <end position="87"/>
    </location>
</feature>
<sequence>MAMPEAASSVAPAAAMDFLRAEMRAAKDNTKPNFGDMGVAHRRRFKDLLGEGTRCEWPVCGPCGSGDSNSCNRAAQGSAITPFTSGSRMGGGTSPGV</sequence>
<keyword evidence="3" id="KW-1185">Reference proteome</keyword>
<reference evidence="3" key="1">
    <citation type="journal article" date="2019" name="Int. J. Syst. Evol. Microbiol.">
        <title>The Global Catalogue of Microorganisms (GCM) 10K type strain sequencing project: providing services to taxonomists for standard genome sequencing and annotation.</title>
        <authorList>
            <consortium name="The Broad Institute Genomics Platform"/>
            <consortium name="The Broad Institute Genome Sequencing Center for Infectious Disease"/>
            <person name="Wu L."/>
            <person name="Ma J."/>
        </authorList>
    </citation>
    <scope>NUCLEOTIDE SEQUENCE [LARGE SCALE GENOMIC DNA]</scope>
    <source>
        <strain evidence="3">JCM 4594</strain>
    </source>
</reference>
<name>A0ABQ2ZWF7_9ACTN</name>
<proteinExistence type="predicted"/>
<evidence type="ECO:0000256" key="1">
    <source>
        <dbReference type="SAM" id="MobiDB-lite"/>
    </source>
</evidence>
<comment type="caution">
    <text evidence="2">The sequence shown here is derived from an EMBL/GenBank/DDBJ whole genome shotgun (WGS) entry which is preliminary data.</text>
</comment>
<gene>
    <name evidence="2" type="ORF">GCM10010326_18290</name>
</gene>
<evidence type="ECO:0000313" key="2">
    <source>
        <dbReference type="EMBL" id="GGY24915.1"/>
    </source>
</evidence>
<dbReference type="EMBL" id="BMUU01000002">
    <property type="protein sequence ID" value="GGY24915.1"/>
    <property type="molecule type" value="Genomic_DNA"/>
</dbReference>
<feature type="compositionally biased region" description="Gly residues" evidence="1">
    <location>
        <begin position="88"/>
        <end position="97"/>
    </location>
</feature>
<evidence type="ECO:0000313" key="3">
    <source>
        <dbReference type="Proteomes" id="UP000600946"/>
    </source>
</evidence>
<dbReference type="Proteomes" id="UP000600946">
    <property type="component" value="Unassembled WGS sequence"/>
</dbReference>
<accession>A0ABQ2ZWF7</accession>
<organism evidence="2 3">
    <name type="scientific">Streptomyces xanthochromogenes</name>
    <dbReference type="NCBI Taxonomy" id="67384"/>
    <lineage>
        <taxon>Bacteria</taxon>
        <taxon>Bacillati</taxon>
        <taxon>Actinomycetota</taxon>
        <taxon>Actinomycetes</taxon>
        <taxon>Kitasatosporales</taxon>
        <taxon>Streptomycetaceae</taxon>
        <taxon>Streptomyces</taxon>
    </lineage>
</organism>